<accession>A0AAV3SDI2</accession>
<reference evidence="2" key="2">
    <citation type="submission" date="2023-12" db="EMBL/GenBank/DDBJ databases">
        <authorList>
            <person name="Sun Q."/>
            <person name="Inoue M."/>
        </authorList>
    </citation>
    <scope>NUCLEOTIDE SEQUENCE</scope>
    <source>
        <strain evidence="2">JCM 12289</strain>
    </source>
</reference>
<feature type="transmembrane region" description="Helical" evidence="1">
    <location>
        <begin position="58"/>
        <end position="78"/>
    </location>
</feature>
<gene>
    <name evidence="2" type="ORF">GCM10008985_04970</name>
</gene>
<dbReference type="Proteomes" id="UP001500962">
    <property type="component" value="Unassembled WGS sequence"/>
</dbReference>
<keyword evidence="1" id="KW-0472">Membrane</keyword>
<evidence type="ECO:0000256" key="1">
    <source>
        <dbReference type="SAM" id="Phobius"/>
    </source>
</evidence>
<protein>
    <submittedName>
        <fullName evidence="2">Uncharacterized protein</fullName>
    </submittedName>
</protein>
<name>A0AAV3SDI2_HALDO</name>
<comment type="caution">
    <text evidence="2">The sequence shown here is derived from an EMBL/GenBank/DDBJ whole genome shotgun (WGS) entry which is preliminary data.</text>
</comment>
<sequence length="89" mass="9747">MSVTRTIKRLAGISGGEVGVESNREYTVHECTVCGERFDVERTICPNCESQISRTKTVVPYTLVNLFVVLVATGIHAIRNILTGNVPPE</sequence>
<keyword evidence="1" id="KW-1133">Transmembrane helix</keyword>
<keyword evidence="1" id="KW-0812">Transmembrane</keyword>
<proteinExistence type="predicted"/>
<evidence type="ECO:0000313" key="2">
    <source>
        <dbReference type="EMBL" id="GAA0452303.1"/>
    </source>
</evidence>
<evidence type="ECO:0000313" key="3">
    <source>
        <dbReference type="Proteomes" id="UP001500962"/>
    </source>
</evidence>
<reference evidence="2" key="1">
    <citation type="journal article" date="2014" name="Int. J. Syst. Evol. Microbiol.">
        <title>Complete genome sequence of Corynebacterium casei LMG S-19264T (=DSM 44701T), isolated from a smear-ripened cheese.</title>
        <authorList>
            <consortium name="US DOE Joint Genome Institute (JGI-PGF)"/>
            <person name="Walter F."/>
            <person name="Albersmeier A."/>
            <person name="Kalinowski J."/>
            <person name="Ruckert C."/>
        </authorList>
    </citation>
    <scope>NUCLEOTIDE SEQUENCE</scope>
    <source>
        <strain evidence="2">JCM 12289</strain>
    </source>
</reference>
<dbReference type="AlphaFoldDB" id="A0AAV3SDI2"/>
<dbReference type="EMBL" id="BAAADN010000007">
    <property type="protein sequence ID" value="GAA0452303.1"/>
    <property type="molecule type" value="Genomic_DNA"/>
</dbReference>
<organism evidence="2 3">
    <name type="scientific">Halococcus dombrowskii</name>
    <dbReference type="NCBI Taxonomy" id="179637"/>
    <lineage>
        <taxon>Archaea</taxon>
        <taxon>Methanobacteriati</taxon>
        <taxon>Methanobacteriota</taxon>
        <taxon>Stenosarchaea group</taxon>
        <taxon>Halobacteria</taxon>
        <taxon>Halobacteriales</taxon>
        <taxon>Halococcaceae</taxon>
        <taxon>Halococcus</taxon>
    </lineage>
</organism>